<organism evidence="2 3">
    <name type="scientific">Sphaerulina musiva (strain SO2202)</name>
    <name type="common">Poplar stem canker fungus</name>
    <name type="synonym">Septoria musiva</name>
    <dbReference type="NCBI Taxonomy" id="692275"/>
    <lineage>
        <taxon>Eukaryota</taxon>
        <taxon>Fungi</taxon>
        <taxon>Dikarya</taxon>
        <taxon>Ascomycota</taxon>
        <taxon>Pezizomycotina</taxon>
        <taxon>Dothideomycetes</taxon>
        <taxon>Dothideomycetidae</taxon>
        <taxon>Mycosphaerellales</taxon>
        <taxon>Mycosphaerellaceae</taxon>
        <taxon>Sphaerulina</taxon>
    </lineage>
</organism>
<keyword evidence="3" id="KW-1185">Reference proteome</keyword>
<protein>
    <submittedName>
        <fullName evidence="2">Uncharacterized protein</fullName>
    </submittedName>
</protein>
<feature type="region of interest" description="Disordered" evidence="1">
    <location>
        <begin position="1"/>
        <end position="130"/>
    </location>
</feature>
<name>N1QJH9_SPHMS</name>
<evidence type="ECO:0000313" key="2">
    <source>
        <dbReference type="EMBL" id="EMF11970.1"/>
    </source>
</evidence>
<evidence type="ECO:0000313" key="3">
    <source>
        <dbReference type="Proteomes" id="UP000016931"/>
    </source>
</evidence>
<dbReference type="AlphaFoldDB" id="N1QJH9"/>
<sequence length="130" mass="14000">MASANYVEAETPWITGTASSWEGSAGQHRGKSYYETPNDPGAAAAAAATASATAGPTDQRQRRKIERDQEKHDALEPAREARAQHGQKESSDPDSTLRSRSRSHITGLSNNGIQPGESCSAMQKQVIYEQ</sequence>
<evidence type="ECO:0000256" key="1">
    <source>
        <dbReference type="SAM" id="MobiDB-lite"/>
    </source>
</evidence>
<feature type="compositionally biased region" description="Low complexity" evidence="1">
    <location>
        <begin position="42"/>
        <end position="54"/>
    </location>
</feature>
<feature type="compositionally biased region" description="Polar residues" evidence="1">
    <location>
        <begin position="98"/>
        <end position="113"/>
    </location>
</feature>
<dbReference type="RefSeq" id="XP_016760091.1">
    <property type="nucleotide sequence ID" value="XM_016902597.1"/>
</dbReference>
<dbReference type="HOGENOM" id="CLU_1939454_0_0_1"/>
<dbReference type="GeneID" id="27899734"/>
<dbReference type="EMBL" id="KB456265">
    <property type="protein sequence ID" value="EMF11970.1"/>
    <property type="molecule type" value="Genomic_DNA"/>
</dbReference>
<accession>N1QJH9</accession>
<dbReference type="Proteomes" id="UP000016931">
    <property type="component" value="Unassembled WGS sequence"/>
</dbReference>
<proteinExistence type="predicted"/>
<gene>
    <name evidence="2" type="ORF">SEPMUDRAFT_133915</name>
</gene>
<feature type="compositionally biased region" description="Basic and acidic residues" evidence="1">
    <location>
        <begin position="65"/>
        <end position="97"/>
    </location>
</feature>
<reference evidence="2 3" key="1">
    <citation type="journal article" date="2012" name="PLoS Pathog.">
        <title>Diverse lifestyles and strategies of plant pathogenesis encoded in the genomes of eighteen Dothideomycetes fungi.</title>
        <authorList>
            <person name="Ohm R.A."/>
            <person name="Feau N."/>
            <person name="Henrissat B."/>
            <person name="Schoch C.L."/>
            <person name="Horwitz B.A."/>
            <person name="Barry K.W."/>
            <person name="Condon B.J."/>
            <person name="Copeland A.C."/>
            <person name="Dhillon B."/>
            <person name="Glaser F."/>
            <person name="Hesse C.N."/>
            <person name="Kosti I."/>
            <person name="LaButti K."/>
            <person name="Lindquist E.A."/>
            <person name="Lucas S."/>
            <person name="Salamov A.A."/>
            <person name="Bradshaw R.E."/>
            <person name="Ciuffetti L."/>
            <person name="Hamelin R.C."/>
            <person name="Kema G.H.J."/>
            <person name="Lawrence C."/>
            <person name="Scott J.A."/>
            <person name="Spatafora J.W."/>
            <person name="Turgeon B.G."/>
            <person name="de Wit P.J.G.M."/>
            <person name="Zhong S."/>
            <person name="Goodwin S.B."/>
            <person name="Grigoriev I.V."/>
        </authorList>
    </citation>
    <scope>NUCLEOTIDE SEQUENCE [LARGE SCALE GENOMIC DNA]</scope>
    <source>
        <strain evidence="2 3">SO2202</strain>
    </source>
</reference>